<gene>
    <name evidence="2" type="ORF">SAMN02745206_03321</name>
</gene>
<dbReference type="OrthoDB" id="9809147at2"/>
<dbReference type="Gene3D" id="3.40.50.10420">
    <property type="entry name" value="NagB/RpiA/CoA transferase-like"/>
    <property type="match status" value="1"/>
</dbReference>
<dbReference type="STRING" id="1121391.SAMN02745206_03321"/>
<dbReference type="PIRSF" id="PIRSF020269">
    <property type="entry name" value="DUF1121"/>
    <property type="match status" value="1"/>
</dbReference>
<accession>A0A1M5HAR1</accession>
<dbReference type="InterPro" id="IPR037171">
    <property type="entry name" value="NagB/RpiA_transferase-like"/>
</dbReference>
<sequence>MEAPASRFHAQRLERCAEALERSHFRVSIVSDPEEARGIVMDRVEAEIRPRSVSWGDSMTLHACGILESIARIDHIRLIRTFEPGVPRPEILERRRQALLVDLFLTGTNAVTETGQLVNLDMVGNRVAGLIFGPRHVVVLVGRNKIVPDLAAARERIRTRAAPLNAMRHEGFRTPCRKTGTCMDCNSPDRICNTWAITERSFPKGRIHVVLIHQDLGL</sequence>
<dbReference type="AlphaFoldDB" id="A0A1M5HAR1"/>
<dbReference type="PANTHER" id="PTHR36179:SF2">
    <property type="entry name" value="LUD DOMAIN-CONTAINING PROTEIN"/>
    <property type="match status" value="1"/>
</dbReference>
<dbReference type="RefSeq" id="WP_073041486.1">
    <property type="nucleotide sequence ID" value="NZ_FQVB01000043.1"/>
</dbReference>
<dbReference type="InterPro" id="IPR009501">
    <property type="entry name" value="UCP020269"/>
</dbReference>
<keyword evidence="3" id="KW-1185">Reference proteome</keyword>
<reference evidence="3" key="1">
    <citation type="submission" date="2016-11" db="EMBL/GenBank/DDBJ databases">
        <authorList>
            <person name="Varghese N."/>
            <person name="Submissions S."/>
        </authorList>
    </citation>
    <scope>NUCLEOTIDE SEQUENCE [LARGE SCALE GENOMIC DNA]</scope>
    <source>
        <strain evidence="3">DSM 9756</strain>
    </source>
</reference>
<dbReference type="InterPro" id="IPR024185">
    <property type="entry name" value="FTHF_cligase-like_sf"/>
</dbReference>
<dbReference type="PANTHER" id="PTHR36179">
    <property type="entry name" value="LUD_DOM DOMAIN-CONTAINING PROTEIN"/>
    <property type="match status" value="1"/>
</dbReference>
<evidence type="ECO:0000313" key="2">
    <source>
        <dbReference type="EMBL" id="SHG13065.1"/>
    </source>
</evidence>
<protein>
    <submittedName>
        <fullName evidence="2">Uncharacterized ACR, YkgG family COG1556</fullName>
    </submittedName>
</protein>
<feature type="domain" description="LUD" evidence="1">
    <location>
        <begin position="13"/>
        <end position="212"/>
    </location>
</feature>
<dbReference type="EMBL" id="FQVB01000043">
    <property type="protein sequence ID" value="SHG13065.1"/>
    <property type="molecule type" value="Genomic_DNA"/>
</dbReference>
<dbReference type="InterPro" id="IPR003741">
    <property type="entry name" value="LUD_dom"/>
</dbReference>
<dbReference type="Proteomes" id="UP000184076">
    <property type="component" value="Unassembled WGS sequence"/>
</dbReference>
<name>A0A1M5HAR1_9BACT</name>
<proteinExistence type="predicted"/>
<evidence type="ECO:0000259" key="1">
    <source>
        <dbReference type="Pfam" id="PF02589"/>
    </source>
</evidence>
<dbReference type="Pfam" id="PF02589">
    <property type="entry name" value="LUD_dom"/>
    <property type="match status" value="1"/>
</dbReference>
<organism evidence="2 3">
    <name type="scientific">Desulfacinum infernum DSM 9756</name>
    <dbReference type="NCBI Taxonomy" id="1121391"/>
    <lineage>
        <taxon>Bacteria</taxon>
        <taxon>Pseudomonadati</taxon>
        <taxon>Thermodesulfobacteriota</taxon>
        <taxon>Syntrophobacteria</taxon>
        <taxon>Syntrophobacterales</taxon>
        <taxon>Syntrophobacteraceae</taxon>
        <taxon>Desulfacinum</taxon>
    </lineage>
</organism>
<dbReference type="SUPFAM" id="SSF100950">
    <property type="entry name" value="NagB/RpiA/CoA transferase-like"/>
    <property type="match status" value="1"/>
</dbReference>
<evidence type="ECO:0000313" key="3">
    <source>
        <dbReference type="Proteomes" id="UP000184076"/>
    </source>
</evidence>